<reference evidence="2" key="1">
    <citation type="submission" date="2013-04" db="EMBL/GenBank/DDBJ databases">
        <title>The Genome Sequence of Fonticula alba ATCC 38817.</title>
        <authorList>
            <consortium name="The Broad Institute Genomics Platform"/>
            <person name="Russ C."/>
            <person name="Cuomo C."/>
            <person name="Burger G."/>
            <person name="Gray M.W."/>
            <person name="Holland P.W.H."/>
            <person name="King N."/>
            <person name="Lang F.B.F."/>
            <person name="Roger A.J."/>
            <person name="Ruiz-Trillo I."/>
            <person name="Brown M."/>
            <person name="Walker B."/>
            <person name="Young S."/>
            <person name="Zeng Q."/>
            <person name="Gargeya S."/>
            <person name="Fitzgerald M."/>
            <person name="Haas B."/>
            <person name="Abouelleil A."/>
            <person name="Allen A.W."/>
            <person name="Alvarado L."/>
            <person name="Arachchi H.M."/>
            <person name="Berlin A.M."/>
            <person name="Chapman S.B."/>
            <person name="Gainer-Dewar J."/>
            <person name="Goldberg J."/>
            <person name="Griggs A."/>
            <person name="Gujja S."/>
            <person name="Hansen M."/>
            <person name="Howarth C."/>
            <person name="Imamovic A."/>
            <person name="Ireland A."/>
            <person name="Larimer J."/>
            <person name="McCowan C."/>
            <person name="Murphy C."/>
            <person name="Pearson M."/>
            <person name="Poon T.W."/>
            <person name="Priest M."/>
            <person name="Roberts A."/>
            <person name="Saif S."/>
            <person name="Shea T."/>
            <person name="Sisk P."/>
            <person name="Sykes S."/>
            <person name="Wortman J."/>
            <person name="Nusbaum C."/>
            <person name="Birren B."/>
        </authorList>
    </citation>
    <scope>NUCLEOTIDE SEQUENCE [LARGE SCALE GENOMIC DNA]</scope>
    <source>
        <strain evidence="2">ATCC 38817</strain>
    </source>
</reference>
<evidence type="ECO:0000256" key="1">
    <source>
        <dbReference type="SAM" id="Phobius"/>
    </source>
</evidence>
<gene>
    <name evidence="2" type="ORF">H696_01169</name>
</gene>
<evidence type="ECO:0000313" key="3">
    <source>
        <dbReference type="Proteomes" id="UP000030693"/>
    </source>
</evidence>
<evidence type="ECO:0000313" key="2">
    <source>
        <dbReference type="EMBL" id="KCV71747.1"/>
    </source>
</evidence>
<keyword evidence="1" id="KW-0812">Transmembrane</keyword>
<dbReference type="Proteomes" id="UP000030693">
    <property type="component" value="Unassembled WGS sequence"/>
</dbReference>
<accession>A0A058ZE59</accession>
<organism evidence="2">
    <name type="scientific">Fonticula alba</name>
    <name type="common">Slime mold</name>
    <dbReference type="NCBI Taxonomy" id="691883"/>
    <lineage>
        <taxon>Eukaryota</taxon>
        <taxon>Rotosphaerida</taxon>
        <taxon>Fonticulaceae</taxon>
        <taxon>Fonticula</taxon>
    </lineage>
</organism>
<keyword evidence="3" id="KW-1185">Reference proteome</keyword>
<name>A0A058ZE59_FONAL</name>
<feature type="transmembrane region" description="Helical" evidence="1">
    <location>
        <begin position="285"/>
        <end position="309"/>
    </location>
</feature>
<dbReference type="RefSeq" id="XP_009493325.1">
    <property type="nucleotide sequence ID" value="XM_009495050.1"/>
</dbReference>
<proteinExistence type="predicted"/>
<dbReference type="AlphaFoldDB" id="A0A058ZE59"/>
<keyword evidence="1" id="KW-1133">Transmembrane helix</keyword>
<sequence length="326" mass="34807">MNFGLARKIAVPGFVPYTTRKGPILLSGFTPDDRARALHRPVVFASQSGSAHQLLADQIFGQPTSLGRVPVSPPTVFPPREAASYPDEDVPLPVTTRAVASSSVHGHRLAPIFAVGAGLADYGVLSCRDLDLANAYLARAGAMAGLLGMCEQTDRSVGGHLALSSGRVILPAHATEHDTMLVRDWAERQNATLTEAMLRHFDSMYPAPAGTSATNSATLAPGSRPLSPVAWAGVPAAVAAWWLPHAERLLAAAAGHPEAVAVFQPRFVPAAVLIPHYRHWTLTGMVALFSSLLYLFIMAVVVMIMVRVLRYSLRQFRGAVAARTGR</sequence>
<dbReference type="EMBL" id="KB932202">
    <property type="protein sequence ID" value="KCV71747.1"/>
    <property type="molecule type" value="Genomic_DNA"/>
</dbReference>
<keyword evidence="1" id="KW-0472">Membrane</keyword>
<protein>
    <submittedName>
        <fullName evidence="2">Uncharacterized protein</fullName>
    </submittedName>
</protein>
<dbReference type="GeneID" id="20525894"/>